<dbReference type="InterPro" id="IPR036749">
    <property type="entry name" value="Expansin_CBD_sf"/>
</dbReference>
<dbReference type="Gene3D" id="2.60.40.760">
    <property type="entry name" value="Expansin, cellulose-binding-like domain"/>
    <property type="match status" value="1"/>
</dbReference>
<dbReference type="CDD" id="cd22272">
    <property type="entry name" value="DPBB_EXLX1-like"/>
    <property type="match status" value="1"/>
</dbReference>
<keyword evidence="1 2" id="KW-0732">Signal</keyword>
<dbReference type="PANTHER" id="PTHR31836">
    <property type="match status" value="1"/>
</dbReference>
<feature type="signal peptide" evidence="2">
    <location>
        <begin position="1"/>
        <end position="20"/>
    </location>
</feature>
<protein>
    <submittedName>
        <fullName evidence="4">Expansin-like protein 1</fullName>
    </submittedName>
</protein>
<dbReference type="InterPro" id="IPR049818">
    <property type="entry name" value="Expansin_EXLX1-like"/>
</dbReference>
<dbReference type="EMBL" id="MN561358">
    <property type="protein sequence ID" value="QGR27068.1"/>
    <property type="molecule type" value="mRNA"/>
</dbReference>
<dbReference type="InterPro" id="IPR051477">
    <property type="entry name" value="Expansin_CellWall"/>
</dbReference>
<dbReference type="PANTHER" id="PTHR31836:SF21">
    <property type="entry name" value="EXPANSIN-LIKE PROTEIN 7"/>
    <property type="match status" value="1"/>
</dbReference>
<dbReference type="PROSITE" id="PS50842">
    <property type="entry name" value="EXPANSIN_EG45"/>
    <property type="match status" value="1"/>
</dbReference>
<organism evidence="4">
    <name type="scientific">Glaciozyma antarctica</name>
    <dbReference type="NCBI Taxonomy" id="105987"/>
    <lineage>
        <taxon>Eukaryota</taxon>
        <taxon>Fungi</taxon>
        <taxon>Dikarya</taxon>
        <taxon>Basidiomycota</taxon>
        <taxon>Pucciniomycotina</taxon>
        <taxon>Microbotryomycetes</taxon>
        <taxon>Kriegeriales</taxon>
        <taxon>Camptobasidiaceae</taxon>
        <taxon>Glaciozyma</taxon>
    </lineage>
</organism>
<dbReference type="InterPro" id="IPR007112">
    <property type="entry name" value="Expansin/allergen_DPBB_dom"/>
</dbReference>
<dbReference type="InterPro" id="IPR009009">
    <property type="entry name" value="RlpA-like_DPBB"/>
</dbReference>
<evidence type="ECO:0000259" key="3">
    <source>
        <dbReference type="PROSITE" id="PS50842"/>
    </source>
</evidence>
<dbReference type="AlphaFoldDB" id="A0A650D9H7"/>
<dbReference type="NCBIfam" id="NF041144">
    <property type="entry name" value="expansin_EXLX1"/>
    <property type="match status" value="1"/>
</dbReference>
<name>A0A650D9H7_9BASI</name>
<feature type="domain" description="Expansin-like EG45" evidence="3">
    <location>
        <begin position="45"/>
        <end position="144"/>
    </location>
</feature>
<dbReference type="Pfam" id="PF03330">
    <property type="entry name" value="DPBB_1"/>
    <property type="match status" value="1"/>
</dbReference>
<evidence type="ECO:0000256" key="1">
    <source>
        <dbReference type="ARBA" id="ARBA00022729"/>
    </source>
</evidence>
<evidence type="ECO:0000313" key="4">
    <source>
        <dbReference type="EMBL" id="QGR27068.1"/>
    </source>
</evidence>
<sequence length="237" mass="24822">MRGLAIFYTALLACSSFVRASELGLDPTRFSLAKRASVALSTYKGVATFYGNDGSGGNCKLPARSDLAFAAFPGAKWDSAAYCGACVRVKGPKGTVDVQITNKCPECPAGSLDLSKAAYSKIRAIKAGRIPITWNFINCKTAGLASGAVPFVWKSGSSQYWAGIQGHNAAIPIKSLSIRASSATKLTTLKREDFNYFVAPAGLGPGPFVAVVRYQNGSKSTHKGLRLNAVIGDEGGA</sequence>
<dbReference type="Gene3D" id="2.40.40.10">
    <property type="entry name" value="RlpA-like domain"/>
    <property type="match status" value="1"/>
</dbReference>
<dbReference type="InterPro" id="IPR036908">
    <property type="entry name" value="RlpA-like_sf"/>
</dbReference>
<reference evidence="4" key="1">
    <citation type="submission" date="2019-10" db="EMBL/GenBank/DDBJ databases">
        <title>Functional and structural analyses of an expansin-like protein from the antarctic yeast Glaciozyma antarctica PI12 reveal strategies of nutrient scavenging in the sea ice environment.</title>
        <authorList>
            <person name="Mohamad Nor N."/>
            <person name="Hashim N.H.F."/>
            <person name="Quay D.H.X."/>
            <person name="Mahadi N.M."/>
            <person name="Md Ilias R."/>
            <person name="Abu Bakar F.D."/>
            <person name="Abdul Murad A.M."/>
        </authorList>
    </citation>
    <scope>NUCLEOTIDE SEQUENCE</scope>
</reference>
<evidence type="ECO:0000256" key="2">
    <source>
        <dbReference type="SAM" id="SignalP"/>
    </source>
</evidence>
<dbReference type="SUPFAM" id="SSF50685">
    <property type="entry name" value="Barwin-like endoglucanases"/>
    <property type="match status" value="1"/>
</dbReference>
<feature type="chain" id="PRO_5024970773" evidence="2">
    <location>
        <begin position="21"/>
        <end position="237"/>
    </location>
</feature>
<accession>A0A650D9H7</accession>
<proteinExistence type="evidence at transcript level"/>